<organism evidence="3 4">
    <name type="scientific">Gottfriedia solisilvae</name>
    <dbReference type="NCBI Taxonomy" id="1516104"/>
    <lineage>
        <taxon>Bacteria</taxon>
        <taxon>Bacillati</taxon>
        <taxon>Bacillota</taxon>
        <taxon>Bacilli</taxon>
        <taxon>Bacillales</taxon>
        <taxon>Bacillaceae</taxon>
        <taxon>Gottfriedia</taxon>
    </lineage>
</organism>
<comment type="function">
    <text evidence="1">May bind long-chain fatty acids, such as palmitate, and may play a role in lipid transport or fatty acid metabolism.</text>
</comment>
<dbReference type="Pfam" id="PF02645">
    <property type="entry name" value="DegV"/>
    <property type="match status" value="1"/>
</dbReference>
<dbReference type="EMBL" id="BMHB01000001">
    <property type="protein sequence ID" value="GGI13419.1"/>
    <property type="molecule type" value="Genomic_DNA"/>
</dbReference>
<reference evidence="4" key="1">
    <citation type="journal article" date="2019" name="Int. J. Syst. Evol. Microbiol.">
        <title>The Global Catalogue of Microorganisms (GCM) 10K type strain sequencing project: providing services to taxonomists for standard genome sequencing and annotation.</title>
        <authorList>
            <consortium name="The Broad Institute Genomics Platform"/>
            <consortium name="The Broad Institute Genome Sequencing Center for Infectious Disease"/>
            <person name="Wu L."/>
            <person name="Ma J."/>
        </authorList>
    </citation>
    <scope>NUCLEOTIDE SEQUENCE [LARGE SCALE GENOMIC DNA]</scope>
    <source>
        <strain evidence="4">CGMCC 1.14993</strain>
    </source>
</reference>
<protein>
    <recommendedName>
        <fullName evidence="5">DegV family protein</fullName>
    </recommendedName>
</protein>
<sequence>MKVKIITDSAADLTKELYERYDIDVIPIRVFDEEGNEYFDGVTLEPEKLLNDMKEGKVFKTSLPSYESIRTTFEKYAKLNIPVVHLSLTSELSGTHQSMVLVKNELLEEYPEWDIDIIDTKCGALGQGLVVIEVAKMAQENATKHAIIDYAIMASRHMEHIVTVEDLQYFVRGGRVSKFQGFIGGLLNIKPILHLKDGILTPIEKARGTKKAMERLVSIMEERGSDLQNQLIGITHGNNIEGANLLKDMINQRYGCEEFVITTIGATVGAHAGPGTLAVFFLNKDFA</sequence>
<dbReference type="Gene3D" id="3.40.50.10170">
    <property type="match status" value="1"/>
</dbReference>
<dbReference type="OrthoDB" id="9780660at2"/>
<dbReference type="PANTHER" id="PTHR33434:SF3">
    <property type="entry name" value="DEGV DOMAIN-CONTAINING PROTEIN YITS"/>
    <property type="match status" value="1"/>
</dbReference>
<evidence type="ECO:0000313" key="4">
    <source>
        <dbReference type="Proteomes" id="UP000626244"/>
    </source>
</evidence>
<dbReference type="InterPro" id="IPR050270">
    <property type="entry name" value="DegV_domain_contain"/>
</dbReference>
<dbReference type="GO" id="GO:0008289">
    <property type="term" value="F:lipid binding"/>
    <property type="evidence" value="ECO:0007669"/>
    <property type="project" value="UniProtKB-KW"/>
</dbReference>
<evidence type="ECO:0000313" key="3">
    <source>
        <dbReference type="EMBL" id="GGI13419.1"/>
    </source>
</evidence>
<dbReference type="InterPro" id="IPR043168">
    <property type="entry name" value="DegV_C"/>
</dbReference>
<dbReference type="InterPro" id="IPR003797">
    <property type="entry name" value="DegV"/>
</dbReference>
<dbReference type="PROSITE" id="PS51482">
    <property type="entry name" value="DEGV"/>
    <property type="match status" value="1"/>
</dbReference>
<evidence type="ECO:0000256" key="2">
    <source>
        <dbReference type="ARBA" id="ARBA00023121"/>
    </source>
</evidence>
<dbReference type="NCBIfam" id="TIGR00762">
    <property type="entry name" value="DegV"/>
    <property type="match status" value="1"/>
</dbReference>
<evidence type="ECO:0000256" key="1">
    <source>
        <dbReference type="ARBA" id="ARBA00003238"/>
    </source>
</evidence>
<keyword evidence="4" id="KW-1185">Reference proteome</keyword>
<dbReference type="Proteomes" id="UP000626244">
    <property type="component" value="Unassembled WGS sequence"/>
</dbReference>
<name>A0A8J3AIH1_9BACI</name>
<evidence type="ECO:0008006" key="5">
    <source>
        <dbReference type="Google" id="ProtNLM"/>
    </source>
</evidence>
<comment type="caution">
    <text evidence="3">The sequence shown here is derived from an EMBL/GenBank/DDBJ whole genome shotgun (WGS) entry which is preliminary data.</text>
</comment>
<dbReference type="AlphaFoldDB" id="A0A8J3AIH1"/>
<dbReference type="RefSeq" id="WP_087998169.1">
    <property type="nucleotide sequence ID" value="NZ_BMHB01000001.1"/>
</dbReference>
<dbReference type="SUPFAM" id="SSF82549">
    <property type="entry name" value="DAK1/DegV-like"/>
    <property type="match status" value="1"/>
</dbReference>
<keyword evidence="2" id="KW-0446">Lipid-binding</keyword>
<gene>
    <name evidence="3" type="ORF">GCM10007380_17820</name>
</gene>
<dbReference type="Gene3D" id="3.30.1180.10">
    <property type="match status" value="1"/>
</dbReference>
<proteinExistence type="predicted"/>
<accession>A0A8J3AIH1</accession>
<dbReference type="PANTHER" id="PTHR33434">
    <property type="entry name" value="DEGV DOMAIN-CONTAINING PROTEIN DR_1986-RELATED"/>
    <property type="match status" value="1"/>
</dbReference>